<feature type="compositionally biased region" description="Basic residues" evidence="1">
    <location>
        <begin position="29"/>
        <end position="46"/>
    </location>
</feature>
<proteinExistence type="predicted"/>
<reference evidence="2" key="2">
    <citation type="submission" date="2013-05" db="EMBL/GenBank/DDBJ databases">
        <authorList>
            <person name="Carter J.-M."/>
            <person name="Baker S.C."/>
            <person name="Pink R."/>
            <person name="Carter D.R.F."/>
            <person name="Collins A."/>
            <person name="Tomlin J."/>
            <person name="Gibbs M."/>
            <person name="Breuker C.J."/>
        </authorList>
    </citation>
    <scope>NUCLEOTIDE SEQUENCE</scope>
    <source>
        <tissue evidence="2">Ovary</tissue>
    </source>
</reference>
<organism evidence="2">
    <name type="scientific">Pararge aegeria</name>
    <name type="common">speckled wood butterfly</name>
    <dbReference type="NCBI Taxonomy" id="116150"/>
    <lineage>
        <taxon>Eukaryota</taxon>
        <taxon>Metazoa</taxon>
        <taxon>Ecdysozoa</taxon>
        <taxon>Arthropoda</taxon>
        <taxon>Hexapoda</taxon>
        <taxon>Insecta</taxon>
        <taxon>Pterygota</taxon>
        <taxon>Neoptera</taxon>
        <taxon>Endopterygota</taxon>
        <taxon>Lepidoptera</taxon>
        <taxon>Glossata</taxon>
        <taxon>Ditrysia</taxon>
        <taxon>Papilionoidea</taxon>
        <taxon>Nymphalidae</taxon>
        <taxon>Satyrinae</taxon>
        <taxon>Satyrini</taxon>
        <taxon>Parargina</taxon>
        <taxon>Pararge</taxon>
    </lineage>
</organism>
<evidence type="ECO:0000313" key="2">
    <source>
        <dbReference type="EMBL" id="JAA77913.1"/>
    </source>
</evidence>
<dbReference type="GO" id="GO:0005840">
    <property type="term" value="C:ribosome"/>
    <property type="evidence" value="ECO:0007669"/>
    <property type="project" value="UniProtKB-KW"/>
</dbReference>
<feature type="non-terminal residue" evidence="2">
    <location>
        <position position="1"/>
    </location>
</feature>
<name>S4NQZ9_9NEOP</name>
<keyword evidence="2" id="KW-0689">Ribosomal protein</keyword>
<keyword evidence="2" id="KW-0687">Ribonucleoprotein</keyword>
<accession>S4NQZ9</accession>
<evidence type="ECO:0000256" key="1">
    <source>
        <dbReference type="SAM" id="MobiDB-lite"/>
    </source>
</evidence>
<dbReference type="AlphaFoldDB" id="S4NQZ9"/>
<reference evidence="2" key="1">
    <citation type="journal article" date="2013" name="BMC Genomics">
        <title>Unscrambling butterfly oogenesis.</title>
        <authorList>
            <person name="Carter J.M."/>
            <person name="Baker S.C."/>
            <person name="Pink R."/>
            <person name="Carter D.R."/>
            <person name="Collins A."/>
            <person name="Tomlin J."/>
            <person name="Gibbs M."/>
            <person name="Breuker C.J."/>
        </authorList>
    </citation>
    <scope>NUCLEOTIDE SEQUENCE</scope>
    <source>
        <tissue evidence="2">Ovary</tissue>
    </source>
</reference>
<sequence length="152" mass="17491">AGYCRCYRHRVQGGYHHQGVHQGPEQVRGRNRRTCRGRSSTSRRKERGREGREGRFRERRRHGLRTIRLSRQSESSPCHSNYIPCLILIFLTTSKHDFYPIGFNRNIKLLETIAIILKMVYKCRTAAEVVCGMFADACKVTPPGLDNPFGGN</sequence>
<feature type="compositionally biased region" description="Basic and acidic residues" evidence="1">
    <location>
        <begin position="47"/>
        <end position="56"/>
    </location>
</feature>
<feature type="region of interest" description="Disordered" evidence="1">
    <location>
        <begin position="16"/>
        <end position="59"/>
    </location>
</feature>
<dbReference type="EMBL" id="GAIX01014647">
    <property type="protein sequence ID" value="JAA77913.1"/>
    <property type="molecule type" value="Transcribed_RNA"/>
</dbReference>
<protein>
    <submittedName>
        <fullName evidence="2">Ribosomal protein P0</fullName>
    </submittedName>
</protein>
<feature type="non-terminal residue" evidence="2">
    <location>
        <position position="152"/>
    </location>
</feature>